<dbReference type="PANTHER" id="PTHR43138:SF1">
    <property type="entry name" value="N-ACETYLTRANSFERASE ACA1"/>
    <property type="match status" value="1"/>
</dbReference>
<dbReference type="GO" id="GO:0016747">
    <property type="term" value="F:acyltransferase activity, transferring groups other than amino-acyl groups"/>
    <property type="evidence" value="ECO:0007669"/>
    <property type="project" value="InterPro"/>
</dbReference>
<dbReference type="Pfam" id="PF00583">
    <property type="entry name" value="Acetyltransf_1"/>
    <property type="match status" value="1"/>
</dbReference>
<feature type="domain" description="N-acetyltransferase" evidence="1">
    <location>
        <begin position="1"/>
        <end position="161"/>
    </location>
</feature>
<dbReference type="PANTHER" id="PTHR43138">
    <property type="entry name" value="ACETYLTRANSFERASE, GNAT FAMILY"/>
    <property type="match status" value="1"/>
</dbReference>
<sequence>MQIRPVSTPADDNALWSILEPMIRDGSTYLLSPDLDRKGALAYWLRPEHEVFVIVADGEVVGTYYLRANAQGGGSHVANCGFVVHPAATGRGLARQMGNHALARARERGFKALQYNFVVATNVAAIALWRSLGMETVGRLPRAFLHPTAGYVDGLIMYRTL</sequence>
<organism evidence="2 3">
    <name type="scientific">Arboricoccus pini</name>
    <dbReference type="NCBI Taxonomy" id="1963835"/>
    <lineage>
        <taxon>Bacteria</taxon>
        <taxon>Pseudomonadati</taxon>
        <taxon>Pseudomonadota</taxon>
        <taxon>Alphaproteobacteria</taxon>
        <taxon>Geminicoccales</taxon>
        <taxon>Geminicoccaceae</taxon>
        <taxon>Arboricoccus</taxon>
    </lineage>
</organism>
<keyword evidence="3" id="KW-1185">Reference proteome</keyword>
<dbReference type="PROSITE" id="PS51186">
    <property type="entry name" value="GNAT"/>
    <property type="match status" value="1"/>
</dbReference>
<gene>
    <name evidence="2" type="ORF">SAMN07250955_10262</name>
</gene>
<accession>A0A212QNA2</accession>
<dbReference type="CDD" id="cd04301">
    <property type="entry name" value="NAT_SF"/>
    <property type="match status" value="1"/>
</dbReference>
<dbReference type="InterPro" id="IPR052742">
    <property type="entry name" value="Mito_N-acetyltransferase"/>
</dbReference>
<keyword evidence="2" id="KW-0689">Ribosomal protein</keyword>
<protein>
    <submittedName>
        <fullName evidence="2">Ribosomal protein S18 acetylase RimI</fullName>
    </submittedName>
</protein>
<reference evidence="2 3" key="1">
    <citation type="submission" date="2017-06" db="EMBL/GenBank/DDBJ databases">
        <authorList>
            <person name="Kim H.J."/>
            <person name="Triplett B.A."/>
        </authorList>
    </citation>
    <scope>NUCLEOTIDE SEQUENCE [LARGE SCALE GENOMIC DNA]</scope>
    <source>
        <strain evidence="2 3">B29T1</strain>
    </source>
</reference>
<dbReference type="Proteomes" id="UP000197065">
    <property type="component" value="Unassembled WGS sequence"/>
</dbReference>
<dbReference type="RefSeq" id="WP_088559947.1">
    <property type="nucleotide sequence ID" value="NZ_FYEH01000002.1"/>
</dbReference>
<evidence type="ECO:0000313" key="2">
    <source>
        <dbReference type="EMBL" id="SNB60806.1"/>
    </source>
</evidence>
<proteinExistence type="predicted"/>
<dbReference type="InterPro" id="IPR000182">
    <property type="entry name" value="GNAT_dom"/>
</dbReference>
<evidence type="ECO:0000313" key="3">
    <source>
        <dbReference type="Proteomes" id="UP000197065"/>
    </source>
</evidence>
<dbReference type="Gene3D" id="3.40.630.30">
    <property type="match status" value="1"/>
</dbReference>
<name>A0A212QNA2_9PROT</name>
<dbReference type="InterPro" id="IPR016181">
    <property type="entry name" value="Acyl_CoA_acyltransferase"/>
</dbReference>
<dbReference type="AlphaFoldDB" id="A0A212QNA2"/>
<keyword evidence="2" id="KW-0687">Ribonucleoprotein</keyword>
<dbReference type="GO" id="GO:0005840">
    <property type="term" value="C:ribosome"/>
    <property type="evidence" value="ECO:0007669"/>
    <property type="project" value="UniProtKB-KW"/>
</dbReference>
<dbReference type="SUPFAM" id="SSF55729">
    <property type="entry name" value="Acyl-CoA N-acyltransferases (Nat)"/>
    <property type="match status" value="1"/>
</dbReference>
<dbReference type="EMBL" id="FYEH01000002">
    <property type="protein sequence ID" value="SNB60806.1"/>
    <property type="molecule type" value="Genomic_DNA"/>
</dbReference>
<dbReference type="OrthoDB" id="9788300at2"/>
<evidence type="ECO:0000259" key="1">
    <source>
        <dbReference type="PROSITE" id="PS51186"/>
    </source>
</evidence>